<dbReference type="Pfam" id="PF17045">
    <property type="entry name" value="CEP63"/>
    <property type="match status" value="1"/>
</dbReference>
<evidence type="ECO:0000256" key="2">
    <source>
        <dbReference type="ARBA" id="ARBA00022490"/>
    </source>
</evidence>
<comment type="subcellular location">
    <subcellularLocation>
        <location evidence="1">Cytoplasm</location>
    </subcellularLocation>
</comment>
<dbReference type="PANTHER" id="PTHR18875:SF3">
    <property type="entry name" value="CENTROSOMAL PROTEIN OF 63 KDA"/>
    <property type="match status" value="1"/>
</dbReference>
<keyword evidence="2" id="KW-0963">Cytoplasm</keyword>
<gene>
    <name evidence="6" type="ORF">PEVE_00033919</name>
</gene>
<name>A0ABN8T0W6_9CNID</name>
<feature type="coiled-coil region" evidence="4">
    <location>
        <begin position="19"/>
        <end position="67"/>
    </location>
</feature>
<feature type="domain" description="CEP63/Deup1 N-terminal" evidence="5">
    <location>
        <begin position="1"/>
        <end position="79"/>
    </location>
</feature>
<dbReference type="InterPro" id="IPR031470">
    <property type="entry name" value="CEP63/Deup1_N"/>
</dbReference>
<comment type="caution">
    <text evidence="6">The sequence shown here is derived from an EMBL/GenBank/DDBJ whole genome shotgun (WGS) entry which is preliminary data.</text>
</comment>
<dbReference type="EMBL" id="CALNXI010005071">
    <property type="protein sequence ID" value="CAH3196919.1"/>
    <property type="molecule type" value="Genomic_DNA"/>
</dbReference>
<proteinExistence type="predicted"/>
<accession>A0ABN8T0W6</accession>
<evidence type="ECO:0000256" key="1">
    <source>
        <dbReference type="ARBA" id="ARBA00004496"/>
    </source>
</evidence>
<evidence type="ECO:0000256" key="3">
    <source>
        <dbReference type="ARBA" id="ARBA00023054"/>
    </source>
</evidence>
<evidence type="ECO:0000259" key="5">
    <source>
        <dbReference type="Pfam" id="PF17045"/>
    </source>
</evidence>
<protein>
    <recommendedName>
        <fullName evidence="5">CEP63/Deup1 N-terminal domain-containing protein</fullName>
    </recommendedName>
</protein>
<dbReference type="PANTHER" id="PTHR18875">
    <property type="entry name" value="SARCOMA ANTIGEN NY-SAR-24/CYTOSKELETAL PROTEIN SOJO"/>
    <property type="match status" value="1"/>
</dbReference>
<keyword evidence="3 4" id="KW-0175">Coiled coil</keyword>
<organism evidence="6 7">
    <name type="scientific">Porites evermanni</name>
    <dbReference type="NCBI Taxonomy" id="104178"/>
    <lineage>
        <taxon>Eukaryota</taxon>
        <taxon>Metazoa</taxon>
        <taxon>Cnidaria</taxon>
        <taxon>Anthozoa</taxon>
        <taxon>Hexacorallia</taxon>
        <taxon>Scleractinia</taxon>
        <taxon>Fungiina</taxon>
        <taxon>Poritidae</taxon>
        <taxon>Porites</taxon>
    </lineage>
</organism>
<dbReference type="Proteomes" id="UP001159427">
    <property type="component" value="Unassembled WGS sequence"/>
</dbReference>
<evidence type="ECO:0000313" key="6">
    <source>
        <dbReference type="EMBL" id="CAH3196919.1"/>
    </source>
</evidence>
<evidence type="ECO:0000256" key="4">
    <source>
        <dbReference type="SAM" id="Coils"/>
    </source>
</evidence>
<reference evidence="6 7" key="1">
    <citation type="submission" date="2022-05" db="EMBL/GenBank/DDBJ databases">
        <authorList>
            <consortium name="Genoscope - CEA"/>
            <person name="William W."/>
        </authorList>
    </citation>
    <scope>NUCLEOTIDE SEQUENCE [LARGE SCALE GENOMIC DNA]</scope>
</reference>
<keyword evidence="7" id="KW-1185">Reference proteome</keyword>
<evidence type="ECO:0000313" key="7">
    <source>
        <dbReference type="Proteomes" id="UP001159427"/>
    </source>
</evidence>
<sequence length="82" mass="9932">MRQIDLMVSAKKSEWENHMHAVQIQLDKKTKELEFVKSEMEHKSQEVGRLQQKVDEMEMTRRDLVAEYEEHVLHLKEEVYYG</sequence>